<dbReference type="OrthoDB" id="538700at2759"/>
<accession>D8U8J0</accession>
<dbReference type="Proteomes" id="UP000001058">
    <property type="component" value="Unassembled WGS sequence"/>
</dbReference>
<sequence>MPDCSGLFLWRYCIPAGAAHGDPNTNCCAINLLDQSYRFNTSTLLWPNGVAPWCHIYPSWFVWACVLSCKRVDNVTIFSMNGASYRNDTARRIMFYNAIKSGNVTRNVVNRLSLRHAPAWHHPSVNITEPPEFSLIDDLVCLPLEELYFEDVYLRPEYEGFTVVPDRRGLNGTTFDM</sequence>
<name>D8U8J0_VOLCA</name>
<dbReference type="GeneID" id="9621804"/>
<evidence type="ECO:0000313" key="2">
    <source>
        <dbReference type="Proteomes" id="UP000001058"/>
    </source>
</evidence>
<keyword evidence="2" id="KW-1185">Reference proteome</keyword>
<reference evidence="1 2" key="1">
    <citation type="journal article" date="2010" name="Science">
        <title>Genomic analysis of organismal complexity in the multicellular green alga Volvox carteri.</title>
        <authorList>
            <person name="Prochnik S.E."/>
            <person name="Umen J."/>
            <person name="Nedelcu A.M."/>
            <person name="Hallmann A."/>
            <person name="Miller S.M."/>
            <person name="Nishii I."/>
            <person name="Ferris P."/>
            <person name="Kuo A."/>
            <person name="Mitros T."/>
            <person name="Fritz-Laylin L.K."/>
            <person name="Hellsten U."/>
            <person name="Chapman J."/>
            <person name="Simakov O."/>
            <person name="Rensing S.A."/>
            <person name="Terry A."/>
            <person name="Pangilinan J."/>
            <person name="Kapitonov V."/>
            <person name="Jurka J."/>
            <person name="Salamov A."/>
            <person name="Shapiro H."/>
            <person name="Schmutz J."/>
            <person name="Grimwood J."/>
            <person name="Lindquist E."/>
            <person name="Lucas S."/>
            <person name="Grigoriev I.V."/>
            <person name="Schmitt R."/>
            <person name="Kirk D."/>
            <person name="Rokhsar D.S."/>
        </authorList>
    </citation>
    <scope>NUCLEOTIDE SEQUENCE [LARGE SCALE GENOMIC DNA]</scope>
    <source>
        <strain evidence="2">f. Nagariensis / Eve</strain>
    </source>
</reference>
<gene>
    <name evidence="1" type="ORF">VOLCADRAFT_95846</name>
</gene>
<evidence type="ECO:0000313" key="1">
    <source>
        <dbReference type="EMBL" id="EFJ43931.1"/>
    </source>
</evidence>
<organism evidence="2">
    <name type="scientific">Volvox carteri f. nagariensis</name>
    <dbReference type="NCBI Taxonomy" id="3068"/>
    <lineage>
        <taxon>Eukaryota</taxon>
        <taxon>Viridiplantae</taxon>
        <taxon>Chlorophyta</taxon>
        <taxon>core chlorophytes</taxon>
        <taxon>Chlorophyceae</taxon>
        <taxon>CS clade</taxon>
        <taxon>Chlamydomonadales</taxon>
        <taxon>Volvocaceae</taxon>
        <taxon>Volvox</taxon>
    </lineage>
</organism>
<dbReference type="EMBL" id="GL378368">
    <property type="protein sequence ID" value="EFJ43931.1"/>
    <property type="molecule type" value="Genomic_DNA"/>
</dbReference>
<proteinExistence type="predicted"/>
<dbReference type="RefSeq" id="XP_002954943.1">
    <property type="nucleotide sequence ID" value="XM_002954897.1"/>
</dbReference>
<dbReference type="InParanoid" id="D8U8J0"/>
<dbReference type="AlphaFoldDB" id="D8U8J0"/>
<dbReference type="KEGG" id="vcn:VOLCADRAFT_95846"/>
<protein>
    <submittedName>
        <fullName evidence="1">Uncharacterized protein</fullName>
    </submittedName>
</protein>